<dbReference type="SUPFAM" id="SSF56601">
    <property type="entry name" value="beta-lactamase/transpeptidase-like"/>
    <property type="match status" value="1"/>
</dbReference>
<comment type="subcellular location">
    <subcellularLocation>
        <location evidence="2">Cell membrane</location>
    </subcellularLocation>
    <subcellularLocation>
        <location evidence="1">Membrane</location>
        <topology evidence="1">Single-pass membrane protein</topology>
    </subcellularLocation>
</comment>
<protein>
    <submittedName>
        <fullName evidence="18">Penicillin-binding protein 2</fullName>
    </submittedName>
</protein>
<dbReference type="GO" id="GO:0071555">
    <property type="term" value="P:cell wall organization"/>
    <property type="evidence" value="ECO:0007669"/>
    <property type="project" value="UniProtKB-KW"/>
</dbReference>
<keyword evidence="4" id="KW-0997">Cell inner membrane</keyword>
<keyword evidence="6" id="KW-0645">Protease</keyword>
<dbReference type="InterPro" id="IPR017790">
    <property type="entry name" value="Penicillin-binding_protein_2"/>
</dbReference>
<dbReference type="InterPro" id="IPR001460">
    <property type="entry name" value="PCN-bd_Tpept"/>
</dbReference>
<evidence type="ECO:0000259" key="17">
    <source>
        <dbReference type="Pfam" id="PF03717"/>
    </source>
</evidence>
<keyword evidence="11 15" id="KW-1133">Transmembrane helix</keyword>
<keyword evidence="8" id="KW-0378">Hydrolase</keyword>
<evidence type="ECO:0000256" key="9">
    <source>
        <dbReference type="ARBA" id="ARBA00022960"/>
    </source>
</evidence>
<evidence type="ECO:0000256" key="3">
    <source>
        <dbReference type="ARBA" id="ARBA00022475"/>
    </source>
</evidence>
<evidence type="ECO:0000256" key="7">
    <source>
        <dbReference type="ARBA" id="ARBA00022692"/>
    </source>
</evidence>
<dbReference type="GO" id="GO:0009252">
    <property type="term" value="P:peptidoglycan biosynthetic process"/>
    <property type="evidence" value="ECO:0007669"/>
    <property type="project" value="UniProtKB-KW"/>
</dbReference>
<reference evidence="18" key="1">
    <citation type="journal article" date="2020" name="mSystems">
        <title>Genome- and Community-Level Interaction Insights into Carbon Utilization and Element Cycling Functions of Hydrothermarchaeota in Hydrothermal Sediment.</title>
        <authorList>
            <person name="Zhou Z."/>
            <person name="Liu Y."/>
            <person name="Xu W."/>
            <person name="Pan J."/>
            <person name="Luo Z.H."/>
            <person name="Li M."/>
        </authorList>
    </citation>
    <scope>NUCLEOTIDE SEQUENCE [LARGE SCALE GENOMIC DNA]</scope>
    <source>
        <strain evidence="18">SpSt-605</strain>
    </source>
</reference>
<keyword evidence="13" id="KW-0961">Cell wall biogenesis/degradation</keyword>
<evidence type="ECO:0000256" key="11">
    <source>
        <dbReference type="ARBA" id="ARBA00022989"/>
    </source>
</evidence>
<keyword evidence="3" id="KW-1003">Cell membrane</keyword>
<dbReference type="GO" id="GO:0008658">
    <property type="term" value="F:penicillin binding"/>
    <property type="evidence" value="ECO:0007669"/>
    <property type="project" value="InterPro"/>
</dbReference>
<dbReference type="EMBL" id="DSZU01000077">
    <property type="protein sequence ID" value="HGV55331.1"/>
    <property type="molecule type" value="Genomic_DNA"/>
</dbReference>
<dbReference type="GO" id="GO:0071972">
    <property type="term" value="F:peptidoglycan L,D-transpeptidase activity"/>
    <property type="evidence" value="ECO:0007669"/>
    <property type="project" value="TreeGrafter"/>
</dbReference>
<dbReference type="InterPro" id="IPR050515">
    <property type="entry name" value="Beta-lactam/transpept"/>
</dbReference>
<evidence type="ECO:0000256" key="5">
    <source>
        <dbReference type="ARBA" id="ARBA00022645"/>
    </source>
</evidence>
<evidence type="ECO:0000256" key="6">
    <source>
        <dbReference type="ARBA" id="ARBA00022670"/>
    </source>
</evidence>
<dbReference type="AlphaFoldDB" id="A0A832GNJ0"/>
<evidence type="ECO:0000256" key="14">
    <source>
        <dbReference type="SAM" id="MobiDB-lite"/>
    </source>
</evidence>
<dbReference type="GO" id="GO:0006508">
    <property type="term" value="P:proteolysis"/>
    <property type="evidence" value="ECO:0007669"/>
    <property type="project" value="UniProtKB-KW"/>
</dbReference>
<gene>
    <name evidence="18" type="primary">mrdA</name>
    <name evidence="18" type="ORF">ENT73_04510</name>
</gene>
<dbReference type="GO" id="GO:0005886">
    <property type="term" value="C:plasma membrane"/>
    <property type="evidence" value="ECO:0007669"/>
    <property type="project" value="UniProtKB-SubCell"/>
</dbReference>
<evidence type="ECO:0000256" key="13">
    <source>
        <dbReference type="ARBA" id="ARBA00023316"/>
    </source>
</evidence>
<comment type="caution">
    <text evidence="18">The sequence shown here is derived from an EMBL/GenBank/DDBJ whole genome shotgun (WGS) entry which is preliminary data.</text>
</comment>
<keyword evidence="7 15" id="KW-0812">Transmembrane</keyword>
<dbReference type="NCBIfam" id="TIGR03423">
    <property type="entry name" value="pbp2_mrdA"/>
    <property type="match status" value="1"/>
</dbReference>
<dbReference type="Pfam" id="PF03717">
    <property type="entry name" value="PBP_dimer"/>
    <property type="match status" value="1"/>
</dbReference>
<keyword evidence="12 15" id="KW-0472">Membrane</keyword>
<dbReference type="GO" id="GO:0009002">
    <property type="term" value="F:serine-type D-Ala-D-Ala carboxypeptidase activity"/>
    <property type="evidence" value="ECO:0007669"/>
    <property type="project" value="InterPro"/>
</dbReference>
<evidence type="ECO:0000256" key="10">
    <source>
        <dbReference type="ARBA" id="ARBA00022984"/>
    </source>
</evidence>
<name>A0A832GNJ0_9BACT</name>
<dbReference type="InterPro" id="IPR036138">
    <property type="entry name" value="PBP_dimer_sf"/>
</dbReference>
<feature type="transmembrane region" description="Helical" evidence="15">
    <location>
        <begin position="28"/>
        <end position="47"/>
    </location>
</feature>
<sequence>MNPKDLCRPKEKWVGKENINQIWDKRLYWAKILLFIVLALLWLRLFYLQVIKHSYYLNKAKARSIASYVIKAPRGEIITADGVVVATNRAIFQLYLDLESLINEEETLKKLSLLLKEDYGLLKEKYYLAKKASFGRVLLKRNLSWDQVARILVRQYYLPGVIVEVEAERYYPYGEAYFHLLGYVARISKEEYEALKDKNYSPEDLIGKKGLEKLYEPYLKGVNGRIETERDAQGRLGKVVGRSDPVAGNDLILTVRHDLQMRAYELLKEKRGAIVALSPQNGAILAWVSAPSIDPNKFIYGFEEGEWEKIVNDPRKPLLNKAIQPYPPGSTYKLITALAGLRAGIIKGLNWTVSCPGYFPFGNHIFRCWERRGHGGVNLIRAIAVSCDVFFYTVGARIDIDLLASVSREFGLGRTSGLGFSDEKAGLVPDKAWKKKRYGSAWSQGETVVVAIGQGYILTTPLQMARAYTIFANGGHLYRPFVVAEVKRKDGSSIFKANPEFEGKVSISAEHLEWLRTGLKEVVESGTGKAAKVPGITVWGKTGTAQVVALQKKTRHLEHHAWFVSYAGNSTPEIVSAVLVEHGGGGGAVAAPIAGELYRAFYKLPSLMKKIPEEKPEETPSELTEGIINGNFTSN</sequence>
<dbReference type="GO" id="GO:0008360">
    <property type="term" value="P:regulation of cell shape"/>
    <property type="evidence" value="ECO:0007669"/>
    <property type="project" value="UniProtKB-KW"/>
</dbReference>
<dbReference type="PANTHER" id="PTHR30627">
    <property type="entry name" value="PEPTIDOGLYCAN D,D-TRANSPEPTIDASE"/>
    <property type="match status" value="1"/>
</dbReference>
<dbReference type="Gene3D" id="3.40.710.10">
    <property type="entry name" value="DD-peptidase/beta-lactamase superfamily"/>
    <property type="match status" value="1"/>
</dbReference>
<dbReference type="InterPro" id="IPR012338">
    <property type="entry name" value="Beta-lactam/transpept-like"/>
</dbReference>
<evidence type="ECO:0000259" key="16">
    <source>
        <dbReference type="Pfam" id="PF00905"/>
    </source>
</evidence>
<keyword evidence="9" id="KW-0133">Cell shape</keyword>
<dbReference type="Gene3D" id="3.90.1310.10">
    <property type="entry name" value="Penicillin-binding protein 2a (Domain 2)"/>
    <property type="match status" value="1"/>
</dbReference>
<feature type="domain" description="Penicillin-binding protein dimerisation" evidence="17">
    <location>
        <begin position="70"/>
        <end position="236"/>
    </location>
</feature>
<evidence type="ECO:0000256" key="1">
    <source>
        <dbReference type="ARBA" id="ARBA00004167"/>
    </source>
</evidence>
<proteinExistence type="predicted"/>
<evidence type="ECO:0000256" key="4">
    <source>
        <dbReference type="ARBA" id="ARBA00022519"/>
    </source>
</evidence>
<evidence type="ECO:0000256" key="8">
    <source>
        <dbReference type="ARBA" id="ARBA00022801"/>
    </source>
</evidence>
<feature type="domain" description="Penicillin-binding protein transpeptidase" evidence="16">
    <location>
        <begin position="272"/>
        <end position="598"/>
    </location>
</feature>
<keyword evidence="5" id="KW-0121">Carboxypeptidase</keyword>
<dbReference type="PANTHER" id="PTHR30627:SF2">
    <property type="entry name" value="PEPTIDOGLYCAN D,D-TRANSPEPTIDASE MRDA"/>
    <property type="match status" value="1"/>
</dbReference>
<dbReference type="FunFam" id="3.40.710.10:FF:000024">
    <property type="entry name" value="Penicillin-binding protein 2"/>
    <property type="match status" value="1"/>
</dbReference>
<dbReference type="SUPFAM" id="SSF56519">
    <property type="entry name" value="Penicillin binding protein dimerisation domain"/>
    <property type="match status" value="1"/>
</dbReference>
<accession>A0A832GNJ0</accession>
<dbReference type="Pfam" id="PF00905">
    <property type="entry name" value="Transpeptidase"/>
    <property type="match status" value="1"/>
</dbReference>
<organism evidence="18">
    <name type="scientific">Caldimicrobium thiodismutans</name>
    <dbReference type="NCBI Taxonomy" id="1653476"/>
    <lineage>
        <taxon>Bacteria</taxon>
        <taxon>Pseudomonadati</taxon>
        <taxon>Thermodesulfobacteriota</taxon>
        <taxon>Thermodesulfobacteria</taxon>
        <taxon>Thermodesulfobacteriales</taxon>
        <taxon>Thermodesulfobacteriaceae</taxon>
        <taxon>Caldimicrobium</taxon>
    </lineage>
</organism>
<evidence type="ECO:0000256" key="12">
    <source>
        <dbReference type="ARBA" id="ARBA00023136"/>
    </source>
</evidence>
<evidence type="ECO:0000256" key="15">
    <source>
        <dbReference type="SAM" id="Phobius"/>
    </source>
</evidence>
<evidence type="ECO:0000313" key="18">
    <source>
        <dbReference type="EMBL" id="HGV55331.1"/>
    </source>
</evidence>
<keyword evidence="10" id="KW-0573">Peptidoglycan synthesis</keyword>
<evidence type="ECO:0000256" key="2">
    <source>
        <dbReference type="ARBA" id="ARBA00004236"/>
    </source>
</evidence>
<feature type="region of interest" description="Disordered" evidence="14">
    <location>
        <begin position="613"/>
        <end position="635"/>
    </location>
</feature>
<dbReference type="InterPro" id="IPR005311">
    <property type="entry name" value="PBP_dimer"/>
</dbReference>